<dbReference type="InterPro" id="IPR049883">
    <property type="entry name" value="NOTCH1_EGF-like"/>
</dbReference>
<comment type="caution">
    <text evidence="10">Lacks conserved residue(s) required for the propagation of feature annotation.</text>
</comment>
<organism evidence="16 17">
    <name type="scientific">Astyanax mexicanus</name>
    <name type="common">Blind cave fish</name>
    <name type="synonym">Astyanax fasciatus mexicanus</name>
    <dbReference type="NCBI Taxonomy" id="7994"/>
    <lineage>
        <taxon>Eukaryota</taxon>
        <taxon>Metazoa</taxon>
        <taxon>Chordata</taxon>
        <taxon>Craniata</taxon>
        <taxon>Vertebrata</taxon>
        <taxon>Euteleostomi</taxon>
        <taxon>Actinopterygii</taxon>
        <taxon>Neopterygii</taxon>
        <taxon>Teleostei</taxon>
        <taxon>Ostariophysi</taxon>
        <taxon>Characiformes</taxon>
        <taxon>Characoidei</taxon>
        <taxon>Acestrorhamphidae</taxon>
        <taxon>Acestrorhamphinae</taxon>
        <taxon>Astyanax</taxon>
    </lineage>
</organism>
<dbReference type="Bgee" id="ENSAMXG00000029965">
    <property type="expression patterns" value="Expressed in heart and 14 other cell types or tissues"/>
</dbReference>
<evidence type="ECO:0000256" key="6">
    <source>
        <dbReference type="ARBA" id="ARBA00022734"/>
    </source>
</evidence>
<keyword evidence="3" id="KW-0597">Phosphoprotein</keyword>
<dbReference type="SMART" id="SM00181">
    <property type="entry name" value="EGF"/>
    <property type="match status" value="2"/>
</dbReference>
<evidence type="ECO:0000256" key="5">
    <source>
        <dbReference type="ARBA" id="ARBA00022729"/>
    </source>
</evidence>
<dbReference type="InterPro" id="IPR000742">
    <property type="entry name" value="EGF"/>
</dbReference>
<evidence type="ECO:0000256" key="2">
    <source>
        <dbReference type="ARBA" id="ARBA00022536"/>
    </source>
</evidence>
<keyword evidence="6" id="KW-0430">Lectin</keyword>
<evidence type="ECO:0000256" key="13">
    <source>
        <dbReference type="SAM" id="SignalP"/>
    </source>
</evidence>
<dbReference type="InterPro" id="IPR001881">
    <property type="entry name" value="EGF-like_Ca-bd_dom"/>
</dbReference>
<evidence type="ECO:0000256" key="12">
    <source>
        <dbReference type="SAM" id="Phobius"/>
    </source>
</evidence>
<evidence type="ECO:0000256" key="4">
    <source>
        <dbReference type="ARBA" id="ARBA00022692"/>
    </source>
</evidence>
<evidence type="ECO:0000313" key="17">
    <source>
        <dbReference type="Proteomes" id="UP000018467"/>
    </source>
</evidence>
<dbReference type="GO" id="GO:0016020">
    <property type="term" value="C:membrane"/>
    <property type="evidence" value="ECO:0007669"/>
    <property type="project" value="UniProtKB-SubCell"/>
</dbReference>
<dbReference type="GO" id="GO:0005509">
    <property type="term" value="F:calcium ion binding"/>
    <property type="evidence" value="ECO:0007669"/>
    <property type="project" value="InterPro"/>
</dbReference>
<dbReference type="InterPro" id="IPR000152">
    <property type="entry name" value="EGF-type_Asp/Asn_hydroxyl_site"/>
</dbReference>
<keyword evidence="7 12" id="KW-1133">Transmembrane helix</keyword>
<dbReference type="InterPro" id="IPR001304">
    <property type="entry name" value="C-type_lectin-like"/>
</dbReference>
<keyword evidence="8 12" id="KW-0472">Membrane</keyword>
<dbReference type="PROSITE" id="PS50041">
    <property type="entry name" value="C_TYPE_LECTIN_2"/>
    <property type="match status" value="1"/>
</dbReference>
<evidence type="ECO:0000256" key="9">
    <source>
        <dbReference type="ARBA" id="ARBA00023157"/>
    </source>
</evidence>
<dbReference type="AlphaFoldDB" id="A0A3B1JR89"/>
<evidence type="ECO:0000259" key="15">
    <source>
        <dbReference type="PROSITE" id="PS50041"/>
    </source>
</evidence>
<feature type="disulfide bond" evidence="10">
    <location>
        <begin position="241"/>
        <end position="251"/>
    </location>
</feature>
<evidence type="ECO:0000256" key="3">
    <source>
        <dbReference type="ARBA" id="ARBA00022553"/>
    </source>
</evidence>
<sequence length="358" mass="40224">MDYWTGLCFLNILNVVFTTPDMFYTVHMDKKAFDDAQGSCKLDKGFLTNMENQGEIAKILQAIENKGDITMTSFWIGLRKEKSDCVQPNLPLMGFSWIIGNSTEFDASKWKSEPQRTCTSALCALLSVTYKGSTIESWQFVSSGCKHAYPFVCKREGQREQWPCPYPTMHGKADIMQKHHDPYTLQVTCNSGPSFTLTCSQSTREWRLQNQPDTDISGLCMECNQGYRKDKQGFCVDVDECKEPHVCKHKCMNTLGSYKCKCPDTHGMDGKDSDNCSEAGNDSVHFEGNTGDLSNIIIPVIIALLIFVVLVVITVAIVKCCLIRRSKKRAKKRAEVSKESMALNGSDSMEKVSDREVI</sequence>
<feature type="transmembrane region" description="Helical" evidence="12">
    <location>
        <begin position="296"/>
        <end position="323"/>
    </location>
</feature>
<keyword evidence="9 10" id="KW-1015">Disulfide bond</keyword>
<dbReference type="InterPro" id="IPR016186">
    <property type="entry name" value="C-type_lectin-like/link_sf"/>
</dbReference>
<dbReference type="InterPro" id="IPR016187">
    <property type="entry name" value="CTDL_fold"/>
</dbReference>
<dbReference type="Pfam" id="PF07645">
    <property type="entry name" value="EGF_CA"/>
    <property type="match status" value="1"/>
</dbReference>
<keyword evidence="5 13" id="KW-0732">Signal</keyword>
<dbReference type="GO" id="GO:0030246">
    <property type="term" value="F:carbohydrate binding"/>
    <property type="evidence" value="ECO:0007669"/>
    <property type="project" value="UniProtKB-KW"/>
</dbReference>
<comment type="subcellular location">
    <subcellularLocation>
        <location evidence="1">Membrane</location>
        <topology evidence="1">Single-pass type I membrane protein</topology>
    </subcellularLocation>
</comment>
<dbReference type="SUPFAM" id="SSF57196">
    <property type="entry name" value="EGF/Laminin"/>
    <property type="match status" value="1"/>
</dbReference>
<reference evidence="16" key="3">
    <citation type="submission" date="2025-08" db="UniProtKB">
        <authorList>
            <consortium name="Ensembl"/>
        </authorList>
    </citation>
    <scope>IDENTIFICATION</scope>
</reference>
<dbReference type="InterPro" id="IPR051505">
    <property type="entry name" value="C-type_lectin_domain"/>
</dbReference>
<keyword evidence="2 10" id="KW-0245">EGF-like domain</keyword>
<dbReference type="Proteomes" id="UP000018467">
    <property type="component" value="Unassembled WGS sequence"/>
</dbReference>
<evidence type="ECO:0000256" key="10">
    <source>
        <dbReference type="PROSITE-ProRule" id="PRU00076"/>
    </source>
</evidence>
<reference evidence="16" key="4">
    <citation type="submission" date="2025-09" db="UniProtKB">
        <authorList>
            <consortium name="Ensembl"/>
        </authorList>
    </citation>
    <scope>IDENTIFICATION</scope>
</reference>
<name>A0A3B1JR89_ASTMX</name>
<dbReference type="PANTHER" id="PTHR14789:SF8">
    <property type="entry name" value="C-TYPE LECTIN DOMAIN FAMILY 14 MEMBER A PRECURSOR-RELATED"/>
    <property type="match status" value="1"/>
</dbReference>
<evidence type="ECO:0000256" key="11">
    <source>
        <dbReference type="SAM" id="MobiDB-lite"/>
    </source>
</evidence>
<feature type="compositionally biased region" description="Basic and acidic residues" evidence="11">
    <location>
        <begin position="348"/>
        <end position="358"/>
    </location>
</feature>
<evidence type="ECO:0000256" key="8">
    <source>
        <dbReference type="ARBA" id="ARBA00023136"/>
    </source>
</evidence>
<evidence type="ECO:0000256" key="1">
    <source>
        <dbReference type="ARBA" id="ARBA00004479"/>
    </source>
</evidence>
<dbReference type="Gene3D" id="2.10.25.10">
    <property type="entry name" value="Laminin"/>
    <property type="match status" value="1"/>
</dbReference>
<dbReference type="SMART" id="SM00034">
    <property type="entry name" value="CLECT"/>
    <property type="match status" value="1"/>
</dbReference>
<evidence type="ECO:0000313" key="16">
    <source>
        <dbReference type="Ensembl" id="ENSAMXP00000044261.1"/>
    </source>
</evidence>
<keyword evidence="17" id="KW-1185">Reference proteome</keyword>
<feature type="signal peptide" evidence="13">
    <location>
        <begin position="1"/>
        <end position="18"/>
    </location>
</feature>
<dbReference type="PANTHER" id="PTHR14789">
    <property type="entry name" value="CHONDROLECTIN VARIANT CHODLFDELTAE"/>
    <property type="match status" value="1"/>
</dbReference>
<dbReference type="InterPro" id="IPR018097">
    <property type="entry name" value="EGF_Ca-bd_CS"/>
</dbReference>
<accession>A0A3B1JR89</accession>
<evidence type="ECO:0000259" key="14">
    <source>
        <dbReference type="PROSITE" id="PS50026"/>
    </source>
</evidence>
<protein>
    <submittedName>
        <fullName evidence="16">C-type lectin domain containing 14A</fullName>
    </submittedName>
</protein>
<dbReference type="SMART" id="SM00179">
    <property type="entry name" value="EGF_CA"/>
    <property type="match status" value="1"/>
</dbReference>
<feature type="domain" description="C-type lectin" evidence="15">
    <location>
        <begin position="24"/>
        <end position="154"/>
    </location>
</feature>
<feature type="chain" id="PRO_5017208738" evidence="13">
    <location>
        <begin position="19"/>
        <end position="358"/>
    </location>
</feature>
<dbReference type="CDD" id="cd00054">
    <property type="entry name" value="EGF_CA"/>
    <property type="match status" value="1"/>
</dbReference>
<dbReference type="Ensembl" id="ENSAMXT00000055768.1">
    <property type="protein sequence ID" value="ENSAMXP00000044261.1"/>
    <property type="gene ID" value="ENSAMXG00000029965.1"/>
</dbReference>
<feature type="region of interest" description="Disordered" evidence="11">
    <location>
        <begin position="334"/>
        <end position="358"/>
    </location>
</feature>
<dbReference type="PROSITE" id="PS50026">
    <property type="entry name" value="EGF_3"/>
    <property type="match status" value="1"/>
</dbReference>
<dbReference type="PROSITE" id="PS01187">
    <property type="entry name" value="EGF_CA"/>
    <property type="match status" value="1"/>
</dbReference>
<feature type="domain" description="EGF-like" evidence="14">
    <location>
        <begin position="237"/>
        <end position="277"/>
    </location>
</feature>
<dbReference type="Gene3D" id="3.10.100.10">
    <property type="entry name" value="Mannose-Binding Protein A, subunit A"/>
    <property type="match status" value="1"/>
</dbReference>
<dbReference type="Pfam" id="PF00059">
    <property type="entry name" value="Lectin_C"/>
    <property type="match status" value="1"/>
</dbReference>
<keyword evidence="4 12" id="KW-0812">Transmembrane</keyword>
<proteinExistence type="predicted"/>
<dbReference type="InParanoid" id="A0A3B1JR89"/>
<reference evidence="17" key="2">
    <citation type="journal article" date="2014" name="Nat. Commun.">
        <title>The cavefish genome reveals candidate genes for eye loss.</title>
        <authorList>
            <person name="McGaugh S.E."/>
            <person name="Gross J.B."/>
            <person name="Aken B."/>
            <person name="Blin M."/>
            <person name="Borowsky R."/>
            <person name="Chalopin D."/>
            <person name="Hinaux H."/>
            <person name="Jeffery W.R."/>
            <person name="Keene A."/>
            <person name="Ma L."/>
            <person name="Minx P."/>
            <person name="Murphy D."/>
            <person name="O'Quin K.E."/>
            <person name="Retaux S."/>
            <person name="Rohner N."/>
            <person name="Searle S.M."/>
            <person name="Stahl B.A."/>
            <person name="Tabin C."/>
            <person name="Volff J.N."/>
            <person name="Yoshizawa M."/>
            <person name="Warren W.C."/>
        </authorList>
    </citation>
    <scope>NUCLEOTIDE SEQUENCE [LARGE SCALE GENOMIC DNA]</scope>
    <source>
        <strain evidence="17">female</strain>
    </source>
</reference>
<evidence type="ECO:0000256" key="7">
    <source>
        <dbReference type="ARBA" id="ARBA00022989"/>
    </source>
</evidence>
<reference evidence="17" key="1">
    <citation type="submission" date="2013-03" db="EMBL/GenBank/DDBJ databases">
        <authorList>
            <person name="Jeffery W."/>
            <person name="Warren W."/>
            <person name="Wilson R.K."/>
        </authorList>
    </citation>
    <scope>NUCLEOTIDE SEQUENCE</scope>
    <source>
        <strain evidence="17">female</strain>
    </source>
</reference>
<dbReference type="GeneTree" id="ENSGT01030000234987"/>
<dbReference type="PROSITE" id="PS00010">
    <property type="entry name" value="ASX_HYDROXYL"/>
    <property type="match status" value="1"/>
</dbReference>
<dbReference type="STRING" id="7994.ENSAMXP00000044261"/>
<dbReference type="SUPFAM" id="SSF56436">
    <property type="entry name" value="C-type lectin-like"/>
    <property type="match status" value="1"/>
</dbReference>